<dbReference type="SUPFAM" id="SSF143447">
    <property type="entry name" value="AMMECR1-like"/>
    <property type="match status" value="1"/>
</dbReference>
<evidence type="ECO:0000313" key="2">
    <source>
        <dbReference type="EMBL" id="ODV83899.1"/>
    </source>
</evidence>
<dbReference type="Proteomes" id="UP000094801">
    <property type="component" value="Unassembled WGS sequence"/>
</dbReference>
<dbReference type="AlphaFoldDB" id="A0A1E4SWM2"/>
<dbReference type="Pfam" id="PF01871">
    <property type="entry name" value="AMMECR1"/>
    <property type="match status" value="1"/>
</dbReference>
<organism evidence="2 3">
    <name type="scientific">[Candida] arabinofermentans NRRL YB-2248</name>
    <dbReference type="NCBI Taxonomy" id="983967"/>
    <lineage>
        <taxon>Eukaryota</taxon>
        <taxon>Fungi</taxon>
        <taxon>Dikarya</taxon>
        <taxon>Ascomycota</taxon>
        <taxon>Saccharomycotina</taxon>
        <taxon>Pichiomycetes</taxon>
        <taxon>Pichiales</taxon>
        <taxon>Pichiaceae</taxon>
        <taxon>Ogataea</taxon>
        <taxon>Ogataea/Candida clade</taxon>
    </lineage>
</organism>
<dbReference type="PANTHER" id="PTHR13016">
    <property type="entry name" value="AMMECR1 HOMOLOG"/>
    <property type="match status" value="1"/>
</dbReference>
<proteinExistence type="predicted"/>
<feature type="domain" description="AMMECR1" evidence="1">
    <location>
        <begin position="1"/>
        <end position="200"/>
    </location>
</feature>
<dbReference type="InterPro" id="IPR023473">
    <property type="entry name" value="AMMECR1"/>
</dbReference>
<dbReference type="InterPro" id="IPR002733">
    <property type="entry name" value="AMMECR1_domain"/>
</dbReference>
<dbReference type="NCBIfam" id="TIGR00296">
    <property type="entry name" value="TIGR00296 family protein"/>
    <property type="match status" value="1"/>
</dbReference>
<dbReference type="Gene3D" id="3.30.700.20">
    <property type="entry name" value="Hypothetical protein ph0010, domain 1"/>
    <property type="match status" value="1"/>
</dbReference>
<dbReference type="InterPro" id="IPR027485">
    <property type="entry name" value="AMMECR1_N"/>
</dbReference>
<dbReference type="EMBL" id="KV453860">
    <property type="protein sequence ID" value="ODV83899.1"/>
    <property type="molecule type" value="Genomic_DNA"/>
</dbReference>
<dbReference type="InterPro" id="IPR036071">
    <property type="entry name" value="AMMECR1_dom_sf"/>
</dbReference>
<gene>
    <name evidence="2" type="ORF">CANARDRAFT_29624</name>
</gene>
<name>A0A1E4SWM2_9ASCO</name>
<reference evidence="3" key="1">
    <citation type="submission" date="2016-04" db="EMBL/GenBank/DDBJ databases">
        <title>Comparative genomics of biotechnologically important yeasts.</title>
        <authorList>
            <consortium name="DOE Joint Genome Institute"/>
            <person name="Riley R."/>
            <person name="Haridas S."/>
            <person name="Wolfe K.H."/>
            <person name="Lopes M.R."/>
            <person name="Hittinger C.T."/>
            <person name="Goker M."/>
            <person name="Salamov A."/>
            <person name="Wisecaver J."/>
            <person name="Long T.M."/>
            <person name="Aerts A.L."/>
            <person name="Barry K."/>
            <person name="Choi C."/>
            <person name="Clum A."/>
            <person name="Coughlan A.Y."/>
            <person name="Deshpande S."/>
            <person name="Douglass A.P."/>
            <person name="Hanson S.J."/>
            <person name="Klenk H.-P."/>
            <person name="Labutti K."/>
            <person name="Lapidus A."/>
            <person name="Lindquist E."/>
            <person name="Lipzen A."/>
            <person name="Meier-Kolthoff J.P."/>
            <person name="Ohm R.A."/>
            <person name="Otillar R.P."/>
            <person name="Pangilinan J."/>
            <person name="Peng Y."/>
            <person name="Rokas A."/>
            <person name="Rosa C.A."/>
            <person name="Scheuner C."/>
            <person name="Sibirny A.A."/>
            <person name="Slot J.C."/>
            <person name="Stielow J.B."/>
            <person name="Sun H."/>
            <person name="Kurtzman C.P."/>
            <person name="Blackwell M."/>
            <person name="Grigoriev I.V."/>
            <person name="Jeffries T.W."/>
        </authorList>
    </citation>
    <scope>NUCLEOTIDE SEQUENCE [LARGE SCALE GENOMIC DNA]</scope>
    <source>
        <strain evidence="3">NRRL YB-2248</strain>
    </source>
</reference>
<dbReference type="OrthoDB" id="24630at2759"/>
<dbReference type="PROSITE" id="PS51112">
    <property type="entry name" value="AMMECR1"/>
    <property type="match status" value="1"/>
</dbReference>
<keyword evidence="3" id="KW-1185">Reference proteome</keyword>
<protein>
    <recommendedName>
        <fullName evidence="1">AMMECR1 domain-containing protein</fullName>
    </recommendedName>
</protein>
<dbReference type="PANTHER" id="PTHR13016:SF0">
    <property type="entry name" value="AMME SYNDROME CANDIDATE GENE 1 PROTEIN"/>
    <property type="match status" value="1"/>
</dbReference>
<sequence length="205" mass="23412">MSSSTTSVKTYAAYAFDSLYSSLHKVPAIPISKFKAIIDNDCKLITEKCPLFVTWNTKKNNEKILRGCIGNFGDLLLPDGVKEYSLIAAFEDTRFEPIKLKELPKLSCSVTLLKNFEIRSDPLDWELGKHGIRIIINGKRSATFLPEVAEEQGWSKEETLQHLVRKAGYYSGDWKDMSIELTRYQGIKDSIDYQEYLDLRSSIKE</sequence>
<accession>A0A1E4SWM2</accession>
<evidence type="ECO:0000313" key="3">
    <source>
        <dbReference type="Proteomes" id="UP000094801"/>
    </source>
</evidence>
<dbReference type="STRING" id="983967.A0A1E4SWM2"/>
<evidence type="ECO:0000259" key="1">
    <source>
        <dbReference type="PROSITE" id="PS51112"/>
    </source>
</evidence>